<sequence>MDTKMTIIPQKFYAMDFAFYNSMGLYSFQDRCEIIKEVGYDAMHWVAWDGRNWEEALRLGTVKEKFDLEVAGVYIVLDLSLGEHDIRNSGILKMLEIMPEGSTVELAIQSAGRGIRPSEETGDVPVMAWLKKALLIAERRGIRILLYTHIQHWIDKHSDALRVCEKMNHPNLGMIFSSGNWYMGEGNNLSQLLKKGMPYIKQVNLAGARRSPLGFFKVATIEPLDMGELDNFAVVALLKRMGYTGYIGYTGWDEGGDVYNKLERSLKMLKDIDRRINAHPHWGNHLNF</sequence>
<dbReference type="AlphaFoldDB" id="A0A1H1FBI0"/>
<keyword evidence="3" id="KW-1185">Reference proteome</keyword>
<proteinExistence type="predicted"/>
<dbReference type="InterPro" id="IPR036237">
    <property type="entry name" value="Xyl_isomerase-like_sf"/>
</dbReference>
<dbReference type="Pfam" id="PF01261">
    <property type="entry name" value="AP_endonuc_2"/>
    <property type="match status" value="1"/>
</dbReference>
<dbReference type="STRING" id="311333.SAMN05421664_2971"/>
<gene>
    <name evidence="2" type="ORF">SAMN05421664_2971</name>
</gene>
<dbReference type="SUPFAM" id="SSF51658">
    <property type="entry name" value="Xylose isomerase-like"/>
    <property type="match status" value="1"/>
</dbReference>
<dbReference type="InterPro" id="IPR013022">
    <property type="entry name" value="Xyl_isomerase-like_TIM-brl"/>
</dbReference>
<evidence type="ECO:0000313" key="3">
    <source>
        <dbReference type="Proteomes" id="UP000199627"/>
    </source>
</evidence>
<dbReference type="Proteomes" id="UP000199627">
    <property type="component" value="Unassembled WGS sequence"/>
</dbReference>
<keyword evidence="2" id="KW-0413">Isomerase</keyword>
<evidence type="ECO:0000259" key="1">
    <source>
        <dbReference type="Pfam" id="PF01261"/>
    </source>
</evidence>
<protein>
    <submittedName>
        <fullName evidence="2">Sugar phosphate isomerase/epimerase</fullName>
    </submittedName>
</protein>
<feature type="domain" description="Xylose isomerase-like TIM barrel" evidence="1">
    <location>
        <begin position="33"/>
        <end position="271"/>
    </location>
</feature>
<reference evidence="3" key="1">
    <citation type="submission" date="2016-10" db="EMBL/GenBank/DDBJ databases">
        <authorList>
            <person name="Varghese N."/>
            <person name="Submissions S."/>
        </authorList>
    </citation>
    <scope>NUCLEOTIDE SEQUENCE [LARGE SCALE GENOMIC DNA]</scope>
    <source>
        <strain evidence="3">DSM 17072</strain>
    </source>
</reference>
<name>A0A1H1FBI0_9FLAO</name>
<dbReference type="GO" id="GO:0016853">
    <property type="term" value="F:isomerase activity"/>
    <property type="evidence" value="ECO:0007669"/>
    <property type="project" value="UniProtKB-KW"/>
</dbReference>
<dbReference type="PANTHER" id="PTHR12110:SF53">
    <property type="entry name" value="BLR5974 PROTEIN"/>
    <property type="match status" value="1"/>
</dbReference>
<dbReference type="RefSeq" id="WP_228421971.1">
    <property type="nucleotide sequence ID" value="NZ_FNKL01000004.1"/>
</dbReference>
<organism evidence="2 3">
    <name type="scientific">Chryseobacterium soldanellicola</name>
    <dbReference type="NCBI Taxonomy" id="311333"/>
    <lineage>
        <taxon>Bacteria</taxon>
        <taxon>Pseudomonadati</taxon>
        <taxon>Bacteroidota</taxon>
        <taxon>Flavobacteriia</taxon>
        <taxon>Flavobacteriales</taxon>
        <taxon>Weeksellaceae</taxon>
        <taxon>Chryseobacterium group</taxon>
        <taxon>Chryseobacterium</taxon>
    </lineage>
</organism>
<dbReference type="InterPro" id="IPR050312">
    <property type="entry name" value="IolE/XylAMocC-like"/>
</dbReference>
<dbReference type="EMBL" id="FNKL01000004">
    <property type="protein sequence ID" value="SDQ98198.1"/>
    <property type="molecule type" value="Genomic_DNA"/>
</dbReference>
<dbReference type="Gene3D" id="3.20.20.150">
    <property type="entry name" value="Divalent-metal-dependent TIM barrel enzymes"/>
    <property type="match status" value="1"/>
</dbReference>
<dbReference type="PANTHER" id="PTHR12110">
    <property type="entry name" value="HYDROXYPYRUVATE ISOMERASE"/>
    <property type="match status" value="1"/>
</dbReference>
<accession>A0A1H1FBI0</accession>
<evidence type="ECO:0000313" key="2">
    <source>
        <dbReference type="EMBL" id="SDQ98198.1"/>
    </source>
</evidence>